<evidence type="ECO:0000256" key="13">
    <source>
        <dbReference type="ARBA" id="ARBA00023310"/>
    </source>
</evidence>
<evidence type="ECO:0000256" key="10">
    <source>
        <dbReference type="ARBA" id="ARBA00023065"/>
    </source>
</evidence>
<dbReference type="HAMAP" id="MF_01398">
    <property type="entry name" value="ATP_synth_b_bprime"/>
    <property type="match status" value="1"/>
</dbReference>
<reference evidence="19 20" key="1">
    <citation type="submission" date="2016-01" db="EMBL/GenBank/DDBJ databases">
        <title>The new phylogeny of the genus Mycobacterium.</title>
        <authorList>
            <person name="Tarcisio F."/>
            <person name="Conor M."/>
            <person name="Antonella G."/>
            <person name="Elisabetta G."/>
            <person name="Giulia F.S."/>
            <person name="Sara T."/>
            <person name="Anna F."/>
            <person name="Clotilde B."/>
            <person name="Roberto B."/>
            <person name="Veronica D.S."/>
            <person name="Fabio R."/>
            <person name="Monica P."/>
            <person name="Olivier J."/>
            <person name="Enrico T."/>
            <person name="Nicola S."/>
        </authorList>
    </citation>
    <scope>NUCLEOTIDE SEQUENCE [LARGE SCALE GENOMIC DNA]</scope>
    <source>
        <strain evidence="19 20">DSM 44164</strain>
    </source>
</reference>
<evidence type="ECO:0000256" key="17">
    <source>
        <dbReference type="HAMAP-Rule" id="MF_01398"/>
    </source>
</evidence>
<dbReference type="NCBIfam" id="NF009961">
    <property type="entry name" value="PRK13428.1"/>
    <property type="match status" value="1"/>
</dbReference>
<keyword evidence="10 17" id="KW-0406">Ion transport</keyword>
<dbReference type="PANTHER" id="PTHR11910">
    <property type="entry name" value="ATP SYNTHASE DELTA CHAIN"/>
    <property type="match status" value="1"/>
</dbReference>
<name>A0A1X1ZK06_MYCNO</name>
<evidence type="ECO:0000256" key="12">
    <source>
        <dbReference type="ARBA" id="ARBA00023268"/>
    </source>
</evidence>
<keyword evidence="4 17" id="KW-0813">Transport</keyword>
<dbReference type="EMBL" id="LQPI01000027">
    <property type="protein sequence ID" value="ORW23687.1"/>
    <property type="molecule type" value="Genomic_DNA"/>
</dbReference>
<evidence type="ECO:0000256" key="7">
    <source>
        <dbReference type="ARBA" id="ARBA00022692"/>
    </source>
</evidence>
<evidence type="ECO:0000256" key="5">
    <source>
        <dbReference type="ARBA" id="ARBA00022475"/>
    </source>
</evidence>
<comment type="subunit">
    <text evidence="16 17">F-type ATPases have 2 components, F(1) - the catalytic core - and F(0) - the membrane proton channel. F(1) has five subunits: alpha(3), beta(3), gamma(1), delta(1), epsilon(1). F(0) has three main subunits: a(1), b(2) and c(10-14). The alpha and beta chains form an alternating ring which encloses part of the gamma chain. F(1) is attached to F(0) by a central stalk formed by the gamma and epsilon chains, while a peripheral stalk is formed by the delta and b chains.</text>
</comment>
<proteinExistence type="inferred from homology"/>
<dbReference type="CDD" id="cd06503">
    <property type="entry name" value="ATP-synt_Fo_b"/>
    <property type="match status" value="1"/>
</dbReference>
<evidence type="ECO:0000313" key="19">
    <source>
        <dbReference type="EMBL" id="ORW23687.1"/>
    </source>
</evidence>
<comment type="caution">
    <text evidence="19">The sequence shown here is derived from an EMBL/GenBank/DDBJ whole genome shotgun (WGS) entry which is preliminary data.</text>
</comment>
<dbReference type="AlphaFoldDB" id="A0A1X1ZK06"/>
<comment type="subcellular location">
    <subcellularLocation>
        <location evidence="18">Cell membrane</location>
        <topology evidence="18">Peripheral membrane protein</topology>
    </subcellularLocation>
    <subcellularLocation>
        <location evidence="1 17">Cell membrane</location>
        <topology evidence="1 17">Single-pass membrane protein</topology>
    </subcellularLocation>
</comment>
<keyword evidence="7 17" id="KW-0812">Transmembrane</keyword>
<dbReference type="STRING" id="1782.AWC18_04255"/>
<dbReference type="InterPro" id="IPR028987">
    <property type="entry name" value="ATP_synth_B-like_membr_sf"/>
</dbReference>
<evidence type="ECO:0000256" key="16">
    <source>
        <dbReference type="ARBA" id="ARBA00025830"/>
    </source>
</evidence>
<comment type="similarity">
    <text evidence="3">In the N-terminal section; belongs to the ATPase B chain family.</text>
</comment>
<comment type="function">
    <text evidence="17">Component of the F(0) channel, it forms part of the peripheral stalk, linking F(1) to F(0).</text>
</comment>
<dbReference type="GO" id="GO:0046933">
    <property type="term" value="F:proton-transporting ATP synthase activity, rotational mechanism"/>
    <property type="evidence" value="ECO:0007669"/>
    <property type="project" value="UniProtKB-UniRule"/>
</dbReference>
<evidence type="ECO:0000256" key="9">
    <source>
        <dbReference type="ARBA" id="ARBA00022989"/>
    </source>
</evidence>
<comment type="function">
    <text evidence="18">This protein is part of the stalk that links CF(0) to CF(1). It either transmits conformational changes from CF(0) to CF(1) or is implicated in proton conduction.</text>
</comment>
<dbReference type="SUPFAM" id="SSF81573">
    <property type="entry name" value="F1F0 ATP synthase subunit B, membrane domain"/>
    <property type="match status" value="1"/>
</dbReference>
<accession>A0A1X1ZK06</accession>
<evidence type="ECO:0000256" key="11">
    <source>
        <dbReference type="ARBA" id="ARBA00023136"/>
    </source>
</evidence>
<dbReference type="RefSeq" id="WP_085137831.1">
    <property type="nucleotide sequence ID" value="NZ_LQPI01000027.1"/>
</dbReference>
<dbReference type="HAMAP" id="MF_01416">
    <property type="entry name" value="ATP_synth_delta_bact"/>
    <property type="match status" value="1"/>
</dbReference>
<evidence type="ECO:0000256" key="3">
    <source>
        <dbReference type="ARBA" id="ARBA00010811"/>
    </source>
</evidence>
<comment type="similarity">
    <text evidence="17">Belongs to the ATPase B chain family.</text>
</comment>
<comment type="similarity">
    <text evidence="18">Belongs to the ATPase delta chain family.</text>
</comment>
<evidence type="ECO:0000256" key="1">
    <source>
        <dbReference type="ARBA" id="ARBA00004162"/>
    </source>
</evidence>
<comment type="function">
    <text evidence="15 17">F(1)F(0) ATP synthase produces ATP from ADP in the presence of a proton or sodium gradient. F-type ATPases consist of two structural domains, F(1) containing the extramembraneous catalytic core and F(0) containing the membrane proton channel, linked together by a central stalk and a peripheral stalk. During catalysis, ATP synthesis in the catalytic domain of F(1) is coupled via a rotary mechanism of the central stalk subunits to proton translocation.</text>
</comment>
<keyword evidence="18" id="KW-0139">CF(1)</keyword>
<evidence type="ECO:0000256" key="15">
    <source>
        <dbReference type="ARBA" id="ARBA00025198"/>
    </source>
</evidence>
<dbReference type="Pfam" id="PF00430">
    <property type="entry name" value="ATP-synt_B"/>
    <property type="match status" value="1"/>
</dbReference>
<evidence type="ECO:0000256" key="8">
    <source>
        <dbReference type="ARBA" id="ARBA00022781"/>
    </source>
</evidence>
<evidence type="ECO:0000313" key="20">
    <source>
        <dbReference type="Proteomes" id="UP000193108"/>
    </source>
</evidence>
<keyword evidence="12" id="KW-0511">Multifunctional enzyme</keyword>
<keyword evidence="11 17" id="KW-0472">Membrane</keyword>
<organism evidence="19 20">
    <name type="scientific">Mycolicibacter nonchromogenicus</name>
    <name type="common">Mycobacterium nonchromogenicum</name>
    <dbReference type="NCBI Taxonomy" id="1782"/>
    <lineage>
        <taxon>Bacteria</taxon>
        <taxon>Bacillati</taxon>
        <taxon>Actinomycetota</taxon>
        <taxon>Actinomycetes</taxon>
        <taxon>Mycobacteriales</taxon>
        <taxon>Mycobacteriaceae</taxon>
        <taxon>Mycolicibacter</taxon>
    </lineage>
</organism>
<dbReference type="GO" id="GO:0045259">
    <property type="term" value="C:proton-transporting ATP synthase complex"/>
    <property type="evidence" value="ECO:0007669"/>
    <property type="project" value="UniProtKB-KW"/>
</dbReference>
<protein>
    <recommendedName>
        <fullName evidence="17 18">Multifunctional fusion protein</fullName>
    </recommendedName>
    <domain>
        <recommendedName>
            <fullName evidence="17">ATP synthase subunit b</fullName>
        </recommendedName>
        <alternativeName>
            <fullName evidence="17">ATP synthase F(0) sector subunit b</fullName>
        </alternativeName>
        <alternativeName>
            <fullName evidence="17">ATPase subunit I</fullName>
        </alternativeName>
        <alternativeName>
            <fullName evidence="17">F-type ATPase subunit b</fullName>
            <shortName evidence="17">F-ATPase subunit b</shortName>
        </alternativeName>
    </domain>
    <domain>
        <recommendedName>
            <fullName evidence="18">ATP synthase subunit delta</fullName>
        </recommendedName>
        <alternativeName>
            <fullName evidence="18">ATP synthase F(1) sector subunit delta</fullName>
        </alternativeName>
        <alternativeName>
            <fullName evidence="18">F-type ATPase subunit delta</fullName>
            <shortName evidence="18">F-ATPase subunit delta</shortName>
        </alternativeName>
    </domain>
</protein>
<keyword evidence="13 17" id="KW-0066">ATP synthesis</keyword>
<dbReference type="Proteomes" id="UP000193108">
    <property type="component" value="Unassembled WGS sequence"/>
</dbReference>
<gene>
    <name evidence="17" type="primary">atpF</name>
    <name evidence="18" type="synonym">atpH</name>
    <name evidence="19" type="ORF">AWC18_04255</name>
</gene>
<keyword evidence="20" id="KW-1185">Reference proteome</keyword>
<evidence type="ECO:0000256" key="2">
    <source>
        <dbReference type="ARBA" id="ARBA00010377"/>
    </source>
</evidence>
<feature type="transmembrane region" description="Helical" evidence="17">
    <location>
        <begin position="6"/>
        <end position="23"/>
    </location>
</feature>
<dbReference type="GO" id="GO:0005886">
    <property type="term" value="C:plasma membrane"/>
    <property type="evidence" value="ECO:0007669"/>
    <property type="project" value="UniProtKB-SubCell"/>
</dbReference>
<keyword evidence="8 17" id="KW-0375">Hydrogen ion transport</keyword>
<dbReference type="InterPro" id="IPR000711">
    <property type="entry name" value="ATPase_OSCP/dsu"/>
</dbReference>
<keyword evidence="6 17" id="KW-0138">CF(0)</keyword>
<evidence type="ECO:0000256" key="14">
    <source>
        <dbReference type="ARBA" id="ARBA00024925"/>
    </source>
</evidence>
<dbReference type="Pfam" id="PF00213">
    <property type="entry name" value="OSCP"/>
    <property type="match status" value="1"/>
</dbReference>
<evidence type="ECO:0000256" key="6">
    <source>
        <dbReference type="ARBA" id="ARBA00022547"/>
    </source>
</evidence>
<dbReference type="NCBIfam" id="NF009967">
    <property type="entry name" value="PRK13430.1"/>
    <property type="match status" value="1"/>
</dbReference>
<keyword evidence="5 17" id="KW-1003">Cell membrane</keyword>
<sequence length="445" mass="46935">MSIFIGQLVGFAIIVWLLVKFVVPPVRKLMADQQESVRRQLEEAAEAAARLAEAGQAHSTALANAAAEAERVTAEARTDAERIAEQLRSQAGVEAERVKATGGQQAGLLRAQLIRELRSGLGAEAVQRAGDLVRAHVADPQRQAATVDRFLDELDAMAPKSVEVESPILARLRSASRQALAGVLDKFGEAAGGLDQQGLATLADDLTAVAELLQRESVVTRHLTVPTDDAAPKVRLVQRLFADKIGAGALTLVTDAASARWSNGEDLVTAIEHVARQALLLSAESAGTVDEVEDQLFRFSRVLEAQPRLDVLLGDTESPAAARVGLLRNVVGGGSGANPITVALLEQTVRLLRGQSAHQAIAELAQIAVARRGELVAHVGAAAELSEAQLTRLNSILSRIYSHPVRVQVGIDPALLGGLTISVGDEVIDGALSSRLAAAKTQLPD</sequence>
<evidence type="ECO:0000256" key="4">
    <source>
        <dbReference type="ARBA" id="ARBA00022448"/>
    </source>
</evidence>
<keyword evidence="9 17" id="KW-1133">Transmembrane helix</keyword>
<comment type="similarity">
    <text evidence="2">In the C-terminal section; belongs to the ATPase delta chain family.</text>
</comment>
<evidence type="ECO:0000256" key="18">
    <source>
        <dbReference type="HAMAP-Rule" id="MF_01416"/>
    </source>
</evidence>
<comment type="function">
    <text evidence="14">This fusion protein includes a component of the F(0) channel (subunit b) and of the F(1) subunit (subunit delta). Two copies of subunit b and one of delta together form the peripheral 'stator' stalk which links F(1) to F(0).</text>
</comment>
<dbReference type="InterPro" id="IPR002146">
    <property type="entry name" value="ATP_synth_b/b'su_bac/chlpt"/>
</dbReference>